<keyword evidence="3 5" id="KW-1133">Transmembrane helix</keyword>
<reference evidence="6 7" key="1">
    <citation type="submission" date="2017-07" db="EMBL/GenBank/DDBJ databases">
        <authorList>
            <person name="Talla V."/>
            <person name="Backstrom N."/>
        </authorList>
    </citation>
    <scope>NUCLEOTIDE SEQUENCE [LARGE SCALE GENOMIC DNA]</scope>
</reference>
<dbReference type="GO" id="GO:0006820">
    <property type="term" value="P:monoatomic anion transport"/>
    <property type="evidence" value="ECO:0007669"/>
    <property type="project" value="TreeGrafter"/>
</dbReference>
<dbReference type="AlphaFoldDB" id="A0A5E4Q4E2"/>
<feature type="transmembrane region" description="Helical" evidence="5">
    <location>
        <begin position="12"/>
        <end position="31"/>
    </location>
</feature>
<sequence length="236" mass="26569">MKIHLKIFDLVPARLNIGVMMFFACWINYMLRVNMSVNIIAMVPENRTTSVQSECKAIANTDDSLHNETFVVVTKEAPRQPEGVETLEWTTQEQAFVLSAYFWGYSVTSFLSALTAEIWGPRKVVFVTMIICGLLTILSPQAAKFNYMALVAVRLVIGLLAEAPSVLLSPGIISIVWCGAWLLLVYDSPELHPRISDQEKEYILKAIGDKVKQRSEDKKDLDIISFPCHGNTTLWK</sequence>
<protein>
    <recommendedName>
        <fullName evidence="8">Major facilitator superfamily (MFS) profile domain-containing protein</fullName>
    </recommendedName>
</protein>
<dbReference type="InterPro" id="IPR011701">
    <property type="entry name" value="MFS"/>
</dbReference>
<evidence type="ECO:0000256" key="2">
    <source>
        <dbReference type="ARBA" id="ARBA00022692"/>
    </source>
</evidence>
<dbReference type="Pfam" id="PF07690">
    <property type="entry name" value="MFS_1"/>
    <property type="match status" value="1"/>
</dbReference>
<gene>
    <name evidence="6" type="ORF">LSINAPIS_LOCUS4633</name>
</gene>
<name>A0A5E4Q4E2_9NEOP</name>
<dbReference type="GO" id="GO:0016020">
    <property type="term" value="C:membrane"/>
    <property type="evidence" value="ECO:0007669"/>
    <property type="project" value="UniProtKB-SubCell"/>
</dbReference>
<keyword evidence="7" id="KW-1185">Reference proteome</keyword>
<dbReference type="InterPro" id="IPR050382">
    <property type="entry name" value="MFS_Na/Anion_cotransporter"/>
</dbReference>
<dbReference type="PROSITE" id="PS51257">
    <property type="entry name" value="PROKAR_LIPOPROTEIN"/>
    <property type="match status" value="1"/>
</dbReference>
<feature type="transmembrane region" description="Helical" evidence="5">
    <location>
        <begin position="120"/>
        <end position="138"/>
    </location>
</feature>
<evidence type="ECO:0000313" key="7">
    <source>
        <dbReference type="Proteomes" id="UP000324832"/>
    </source>
</evidence>
<evidence type="ECO:0000313" key="6">
    <source>
        <dbReference type="EMBL" id="VVC92116.1"/>
    </source>
</evidence>
<dbReference type="EMBL" id="FZQP02001226">
    <property type="protein sequence ID" value="VVC92116.1"/>
    <property type="molecule type" value="Genomic_DNA"/>
</dbReference>
<evidence type="ECO:0008006" key="8">
    <source>
        <dbReference type="Google" id="ProtNLM"/>
    </source>
</evidence>
<dbReference type="SUPFAM" id="SSF103473">
    <property type="entry name" value="MFS general substrate transporter"/>
    <property type="match status" value="1"/>
</dbReference>
<comment type="subcellular location">
    <subcellularLocation>
        <location evidence="1">Membrane</location>
        <topology evidence="1">Multi-pass membrane protein</topology>
    </subcellularLocation>
</comment>
<keyword evidence="4 5" id="KW-0472">Membrane</keyword>
<accession>A0A5E4Q4E2</accession>
<dbReference type="PANTHER" id="PTHR11662">
    <property type="entry name" value="SOLUTE CARRIER FAMILY 17"/>
    <property type="match status" value="1"/>
</dbReference>
<dbReference type="Proteomes" id="UP000324832">
    <property type="component" value="Unassembled WGS sequence"/>
</dbReference>
<proteinExistence type="predicted"/>
<evidence type="ECO:0000256" key="4">
    <source>
        <dbReference type="ARBA" id="ARBA00023136"/>
    </source>
</evidence>
<evidence type="ECO:0000256" key="5">
    <source>
        <dbReference type="SAM" id="Phobius"/>
    </source>
</evidence>
<keyword evidence="2 5" id="KW-0812">Transmembrane</keyword>
<feature type="transmembrane region" description="Helical" evidence="5">
    <location>
        <begin position="167"/>
        <end position="186"/>
    </location>
</feature>
<dbReference type="InterPro" id="IPR036259">
    <property type="entry name" value="MFS_trans_sf"/>
</dbReference>
<dbReference type="InterPro" id="IPR027378">
    <property type="entry name" value="Nucleotide_channel_N"/>
</dbReference>
<dbReference type="Gene3D" id="1.20.120.540">
    <property type="entry name" value="Voltage-gated potassium channels"/>
    <property type="match status" value="1"/>
</dbReference>
<dbReference type="PANTHER" id="PTHR11662:SF336">
    <property type="entry name" value="LP19554P"/>
    <property type="match status" value="1"/>
</dbReference>
<evidence type="ECO:0000256" key="1">
    <source>
        <dbReference type="ARBA" id="ARBA00004141"/>
    </source>
</evidence>
<dbReference type="GO" id="GO:0022857">
    <property type="term" value="F:transmembrane transporter activity"/>
    <property type="evidence" value="ECO:0007669"/>
    <property type="project" value="InterPro"/>
</dbReference>
<organism evidence="6 7">
    <name type="scientific">Leptidea sinapis</name>
    <dbReference type="NCBI Taxonomy" id="189913"/>
    <lineage>
        <taxon>Eukaryota</taxon>
        <taxon>Metazoa</taxon>
        <taxon>Ecdysozoa</taxon>
        <taxon>Arthropoda</taxon>
        <taxon>Hexapoda</taxon>
        <taxon>Insecta</taxon>
        <taxon>Pterygota</taxon>
        <taxon>Neoptera</taxon>
        <taxon>Endopterygota</taxon>
        <taxon>Lepidoptera</taxon>
        <taxon>Glossata</taxon>
        <taxon>Ditrysia</taxon>
        <taxon>Papilionoidea</taxon>
        <taxon>Pieridae</taxon>
        <taxon>Dismorphiinae</taxon>
        <taxon>Leptidea</taxon>
    </lineage>
</organism>
<evidence type="ECO:0000256" key="3">
    <source>
        <dbReference type="ARBA" id="ARBA00022989"/>
    </source>
</evidence>